<name>A0A6I6E1R6_9MICO</name>
<dbReference type="NCBIfam" id="TIGR00097">
    <property type="entry name" value="HMP-P_kinase"/>
    <property type="match status" value="1"/>
</dbReference>
<feature type="domain" description="Thiaminase-2/PQQC" evidence="10">
    <location>
        <begin position="301"/>
        <end position="483"/>
    </location>
</feature>
<comment type="catalytic activity">
    <reaction evidence="1">
        <text>4-amino-5-hydroxymethyl-2-methylpyrimidine + ATP = 4-amino-2-methyl-5-(phosphooxymethyl)pyrimidine + ADP + H(+)</text>
        <dbReference type="Rhea" id="RHEA:23096"/>
        <dbReference type="ChEBI" id="CHEBI:15378"/>
        <dbReference type="ChEBI" id="CHEBI:16892"/>
        <dbReference type="ChEBI" id="CHEBI:30616"/>
        <dbReference type="ChEBI" id="CHEBI:58354"/>
        <dbReference type="ChEBI" id="CHEBI:456216"/>
        <dbReference type="EC" id="2.7.1.49"/>
    </reaction>
</comment>
<dbReference type="SUPFAM" id="SSF53613">
    <property type="entry name" value="Ribokinase-like"/>
    <property type="match status" value="1"/>
</dbReference>
<proteinExistence type="predicted"/>
<gene>
    <name evidence="12" type="primary">thiD</name>
    <name evidence="12" type="ORF">D7D94_01450</name>
</gene>
<comment type="pathway">
    <text evidence="4">Cofactor biosynthesis; thiamine diphosphate biosynthesis; 4-amino-2-methyl-5-diphosphomethylpyrimidine from 5-amino-1-(5-phospho-D-ribosyl)imidazole: step 3/3.</text>
</comment>
<dbReference type="CDD" id="cd19365">
    <property type="entry name" value="TenA_C-like"/>
    <property type="match status" value="1"/>
</dbReference>
<evidence type="ECO:0000256" key="7">
    <source>
        <dbReference type="ARBA" id="ARBA00022777"/>
    </source>
</evidence>
<evidence type="ECO:0000256" key="2">
    <source>
        <dbReference type="ARBA" id="ARBA00000565"/>
    </source>
</evidence>
<dbReference type="Pfam" id="PF08543">
    <property type="entry name" value="Phos_pyr_kin"/>
    <property type="match status" value="1"/>
</dbReference>
<evidence type="ECO:0000259" key="10">
    <source>
        <dbReference type="Pfam" id="PF03070"/>
    </source>
</evidence>
<evidence type="ECO:0000313" key="13">
    <source>
        <dbReference type="Proteomes" id="UP000422989"/>
    </source>
</evidence>
<dbReference type="GO" id="GO:0005829">
    <property type="term" value="C:cytosol"/>
    <property type="evidence" value="ECO:0007669"/>
    <property type="project" value="TreeGrafter"/>
</dbReference>
<evidence type="ECO:0000256" key="6">
    <source>
        <dbReference type="ARBA" id="ARBA00022741"/>
    </source>
</evidence>
<feature type="domain" description="Pyridoxamine kinase/Phosphomethylpyrimidine kinase" evidence="11">
    <location>
        <begin position="14"/>
        <end position="263"/>
    </location>
</feature>
<dbReference type="RefSeq" id="WP_156240897.1">
    <property type="nucleotide sequence ID" value="NZ_BAAAZL010000002.1"/>
</dbReference>
<keyword evidence="7 12" id="KW-0418">Kinase</keyword>
<dbReference type="GO" id="GO:0009228">
    <property type="term" value="P:thiamine biosynthetic process"/>
    <property type="evidence" value="ECO:0007669"/>
    <property type="project" value="UniProtKB-KW"/>
</dbReference>
<dbReference type="KEGG" id="moj:D7D94_01450"/>
<keyword evidence="8" id="KW-0067">ATP-binding</keyword>
<dbReference type="InterPro" id="IPR013749">
    <property type="entry name" value="PM/HMP-P_kinase-1"/>
</dbReference>
<organism evidence="12 13">
    <name type="scientific">Microbacterium oryzae</name>
    <dbReference type="NCBI Taxonomy" id="743009"/>
    <lineage>
        <taxon>Bacteria</taxon>
        <taxon>Bacillati</taxon>
        <taxon>Actinomycetota</taxon>
        <taxon>Actinomycetes</taxon>
        <taxon>Micrococcales</taxon>
        <taxon>Microbacteriaceae</taxon>
        <taxon>Microbacterium</taxon>
    </lineage>
</organism>
<dbReference type="SUPFAM" id="SSF48613">
    <property type="entry name" value="Heme oxygenase-like"/>
    <property type="match status" value="1"/>
</dbReference>
<dbReference type="GO" id="GO:0005524">
    <property type="term" value="F:ATP binding"/>
    <property type="evidence" value="ECO:0007669"/>
    <property type="project" value="UniProtKB-KW"/>
</dbReference>
<protein>
    <submittedName>
        <fullName evidence="12">Bifunctional hydroxymethylpyrimidine kinase/phosphomethylpyrimidine kinase</fullName>
        <ecNumber evidence="12">2.7.1.49</ecNumber>
        <ecNumber evidence="12">2.7.4.7</ecNumber>
    </submittedName>
</protein>
<dbReference type="Pfam" id="PF03070">
    <property type="entry name" value="TENA_THI-4"/>
    <property type="match status" value="1"/>
</dbReference>
<dbReference type="PANTHER" id="PTHR20858:SF17">
    <property type="entry name" value="HYDROXYMETHYLPYRIMIDINE_PHOSPHOMETHYLPYRIMIDINE KINASE THI20-RELATED"/>
    <property type="match status" value="1"/>
</dbReference>
<evidence type="ECO:0000256" key="9">
    <source>
        <dbReference type="ARBA" id="ARBA00022977"/>
    </source>
</evidence>
<dbReference type="InterPro" id="IPR029056">
    <property type="entry name" value="Ribokinase-like"/>
</dbReference>
<keyword evidence="13" id="KW-1185">Reference proteome</keyword>
<evidence type="ECO:0000256" key="5">
    <source>
        <dbReference type="ARBA" id="ARBA00022679"/>
    </source>
</evidence>
<dbReference type="Gene3D" id="1.20.910.10">
    <property type="entry name" value="Heme oxygenase-like"/>
    <property type="match status" value="1"/>
</dbReference>
<dbReference type="Gene3D" id="3.40.1190.20">
    <property type="match status" value="1"/>
</dbReference>
<dbReference type="EC" id="2.7.1.49" evidence="12"/>
<dbReference type="GO" id="GO:0008902">
    <property type="term" value="F:hydroxymethylpyrimidine kinase activity"/>
    <property type="evidence" value="ECO:0007669"/>
    <property type="project" value="UniProtKB-EC"/>
</dbReference>
<evidence type="ECO:0000256" key="3">
    <source>
        <dbReference type="ARBA" id="ARBA00003848"/>
    </source>
</evidence>
<comment type="function">
    <text evidence="3">Catalyzes the phosphorylation of hydroxymethylpyrimidine phosphate (HMP-P) to HMP-PP, and of HMP to HMP-P.</text>
</comment>
<dbReference type="GO" id="GO:0008972">
    <property type="term" value="F:phosphomethylpyrimidine kinase activity"/>
    <property type="evidence" value="ECO:0007669"/>
    <property type="project" value="UniProtKB-EC"/>
</dbReference>
<evidence type="ECO:0000259" key="11">
    <source>
        <dbReference type="Pfam" id="PF08543"/>
    </source>
</evidence>
<dbReference type="OrthoDB" id="34166at2"/>
<evidence type="ECO:0000256" key="1">
    <source>
        <dbReference type="ARBA" id="ARBA00000151"/>
    </source>
</evidence>
<dbReference type="InterPro" id="IPR004305">
    <property type="entry name" value="Thiaminase-2/PQQC"/>
</dbReference>
<dbReference type="UniPathway" id="UPA00060">
    <property type="reaction ID" value="UER00138"/>
</dbReference>
<dbReference type="CDD" id="cd01169">
    <property type="entry name" value="HMPP_kinase"/>
    <property type="match status" value="1"/>
</dbReference>
<keyword evidence="6" id="KW-0547">Nucleotide-binding</keyword>
<keyword evidence="5 12" id="KW-0808">Transferase</keyword>
<evidence type="ECO:0000256" key="4">
    <source>
        <dbReference type="ARBA" id="ARBA00004769"/>
    </source>
</evidence>
<dbReference type="Proteomes" id="UP000422989">
    <property type="component" value="Chromosome"/>
</dbReference>
<sequence>MSAVPNILAIAGSDPSGGAGVQADLKSIAACGGYGMAAITALTAQSTQGVSGVHVPPAPFLRAQLDAIAADIRIDAVKVGMLGSAEIVDEVAAFLRGLPGRPPVVLDPVMVATSGDRLLDVDAERALHDLLALADVVTPNLPELAVLCGVPRIDSWAEALAHAADLARRHDVLVLAKGGHLDGPACPDALVGADGVRAEFVADRIETTSTHGTGCSLSAALATLVARERDWVWAARLARGWLRDAIASAADLEVGAPGGHGPLHHAAALWRTGGLPRRDAELDAWWEDIAPLRAAIDDVWFVRALGDGSLDRADFAHYLAQDSRYLRTYARVLSRAAELAPSLEEQTFWAASAHRCLETELALHRSRLGDDEVDPAPASPETVAYLDHLRAIAAAGDLGVLAAAVLPCYWLYQDVGARLAAANRPGHPYADWLATYASDGFDLATREAIRWTQGHARAADDARLARMRAAFDASSRHELAFFAQRRVAAADPAADRSRERVAAG</sequence>
<comment type="catalytic activity">
    <reaction evidence="2">
        <text>4-amino-2-methyl-5-(phosphooxymethyl)pyrimidine + ATP = 4-amino-2-methyl-5-(diphosphooxymethyl)pyrimidine + ADP</text>
        <dbReference type="Rhea" id="RHEA:19893"/>
        <dbReference type="ChEBI" id="CHEBI:30616"/>
        <dbReference type="ChEBI" id="CHEBI:57841"/>
        <dbReference type="ChEBI" id="CHEBI:58354"/>
        <dbReference type="ChEBI" id="CHEBI:456216"/>
        <dbReference type="EC" id="2.7.4.7"/>
    </reaction>
</comment>
<dbReference type="PANTHER" id="PTHR20858">
    <property type="entry name" value="PHOSPHOMETHYLPYRIMIDINE KINASE"/>
    <property type="match status" value="1"/>
</dbReference>
<dbReference type="AlphaFoldDB" id="A0A6I6E1R6"/>
<accession>A0A6I6E1R6</accession>
<reference evidence="12 13" key="1">
    <citation type="submission" date="2018-09" db="EMBL/GenBank/DDBJ databases">
        <title>Whole genome sequencing of Microbacterium oryzae strain MB-10T.</title>
        <authorList>
            <person name="Das S.K."/>
        </authorList>
    </citation>
    <scope>NUCLEOTIDE SEQUENCE [LARGE SCALE GENOMIC DNA]</scope>
    <source>
        <strain evidence="12 13">MB-10</strain>
    </source>
</reference>
<dbReference type="GO" id="GO:0009229">
    <property type="term" value="P:thiamine diphosphate biosynthetic process"/>
    <property type="evidence" value="ECO:0007669"/>
    <property type="project" value="UniProtKB-UniPathway"/>
</dbReference>
<dbReference type="InterPro" id="IPR004399">
    <property type="entry name" value="HMP/HMP-P_kinase_dom"/>
</dbReference>
<dbReference type="FunFam" id="3.40.1190.20:FF:000003">
    <property type="entry name" value="Phosphomethylpyrimidine kinase ThiD"/>
    <property type="match status" value="1"/>
</dbReference>
<keyword evidence="9" id="KW-0784">Thiamine biosynthesis</keyword>
<evidence type="ECO:0000313" key="12">
    <source>
        <dbReference type="EMBL" id="QGU26500.1"/>
    </source>
</evidence>
<dbReference type="EC" id="2.7.4.7" evidence="12"/>
<dbReference type="InterPro" id="IPR016084">
    <property type="entry name" value="Haem_Oase-like_multi-hlx"/>
</dbReference>
<evidence type="ECO:0000256" key="8">
    <source>
        <dbReference type="ARBA" id="ARBA00022840"/>
    </source>
</evidence>
<dbReference type="EMBL" id="CP032550">
    <property type="protein sequence ID" value="QGU26500.1"/>
    <property type="molecule type" value="Genomic_DNA"/>
</dbReference>